<proteinExistence type="predicted"/>
<gene>
    <name evidence="1" type="ORF">Thert_01769</name>
</gene>
<protein>
    <submittedName>
        <fullName evidence="1">CenpB-type DNA-binding domain</fullName>
    </submittedName>
</protein>
<evidence type="ECO:0000313" key="2">
    <source>
        <dbReference type="Proteomes" id="UP000214975"/>
    </source>
</evidence>
<accession>A0A223HZ68</accession>
<dbReference type="Proteomes" id="UP000214975">
    <property type="component" value="Chromosome"/>
</dbReference>
<organism evidence="1 2">
    <name type="scientific">Thermoanaerobacterium thermosaccharolyticum</name>
    <name type="common">Clostridium thermosaccharolyticum</name>
    <dbReference type="NCBI Taxonomy" id="1517"/>
    <lineage>
        <taxon>Bacteria</taxon>
        <taxon>Bacillati</taxon>
        <taxon>Bacillota</taxon>
        <taxon>Clostridia</taxon>
        <taxon>Thermoanaerobacterales</taxon>
        <taxon>Thermoanaerobacteraceae</taxon>
        <taxon>Thermoanaerobacterium</taxon>
    </lineage>
</organism>
<dbReference type="AlphaFoldDB" id="A0A223HZ68"/>
<evidence type="ECO:0000313" key="1">
    <source>
        <dbReference type="EMBL" id="AST57761.1"/>
    </source>
</evidence>
<dbReference type="GO" id="GO:0003677">
    <property type="term" value="F:DNA binding"/>
    <property type="evidence" value="ECO:0007669"/>
    <property type="project" value="UniProtKB-KW"/>
</dbReference>
<sequence>MSGMKKCKKTKINKEAEEDLITKVQRLRMENEYLKKLNALIQEKEKSTTKTKL</sequence>
<keyword evidence="1" id="KW-0238">DNA-binding</keyword>
<dbReference type="EMBL" id="CP016893">
    <property type="protein sequence ID" value="AST57761.1"/>
    <property type="molecule type" value="Genomic_DNA"/>
</dbReference>
<name>A0A223HZ68_THETR</name>
<reference evidence="1 2" key="1">
    <citation type="submission" date="2016-08" db="EMBL/GenBank/DDBJ databases">
        <title>A novel genetic cassette of butanologenic Thermoanaerobacterium thermosaccharolyticum that directly convert cellulose to butanol.</title>
        <authorList>
            <person name="Li T."/>
            <person name="He J."/>
        </authorList>
    </citation>
    <scope>NUCLEOTIDE SEQUENCE [LARGE SCALE GENOMIC DNA]</scope>
    <source>
        <strain evidence="1 2">TG57</strain>
    </source>
</reference>